<reference evidence="7 8" key="1">
    <citation type="journal article" date="2017" name="Int. J. Syst. Evol. Microbiol.">
        <title>Rouxiella badensis sp. nov. and Rouxiella silvae sp. nov. isolated from peat bog soil in Germany and emendation of the genus description.</title>
        <authorList>
            <person name="Le Fleche-Mateos A."/>
            <person name="Kugler J.H."/>
            <person name="Hansen S.H."/>
            <person name="Syldatk C."/>
            <person name="Hausmann R."/>
            <person name="Lomprez F."/>
            <person name="Vandenbogaert M."/>
            <person name="Manuguerra J.C."/>
            <person name="Grimont P.A."/>
        </authorList>
    </citation>
    <scope>NUCLEOTIDE SEQUENCE [LARGE SCALE GENOMIC DNA]</scope>
    <source>
        <strain evidence="7 8">DSM 100043</strain>
    </source>
</reference>
<feature type="domain" description="HTH luxR-type" evidence="5">
    <location>
        <begin position="158"/>
        <end position="223"/>
    </location>
</feature>
<dbReference type="RefSeq" id="WP_084913207.1">
    <property type="nucleotide sequence ID" value="NZ_CAUQAZ010000025.1"/>
</dbReference>
<organism evidence="7 8">
    <name type="scientific">Rouxiella badensis</name>
    <dbReference type="NCBI Taxonomy" id="1646377"/>
    <lineage>
        <taxon>Bacteria</taxon>
        <taxon>Pseudomonadati</taxon>
        <taxon>Pseudomonadota</taxon>
        <taxon>Gammaproteobacteria</taxon>
        <taxon>Enterobacterales</taxon>
        <taxon>Yersiniaceae</taxon>
        <taxon>Rouxiella</taxon>
    </lineage>
</organism>
<dbReference type="PROSITE" id="PS50043">
    <property type="entry name" value="HTH_LUXR_2"/>
    <property type="match status" value="1"/>
</dbReference>
<gene>
    <name evidence="7" type="ORF">BS640_19815</name>
</gene>
<dbReference type="Pfam" id="PF00072">
    <property type="entry name" value="Response_reg"/>
    <property type="match status" value="1"/>
</dbReference>
<comment type="caution">
    <text evidence="4">Lacks conserved residue(s) required for the propagation of feature annotation.</text>
</comment>
<evidence type="ECO:0000313" key="7">
    <source>
        <dbReference type="EMBL" id="ORJ23705.1"/>
    </source>
</evidence>
<keyword evidence="1" id="KW-0597">Phosphoprotein</keyword>
<dbReference type="SUPFAM" id="SSF46894">
    <property type="entry name" value="C-terminal effector domain of the bipartite response regulators"/>
    <property type="match status" value="1"/>
</dbReference>
<keyword evidence="8" id="KW-1185">Reference proteome</keyword>
<sequence length="229" mass="25503">MCINIVIADELRLVRKGVISLINNMHYGEQLGEDPTGGYNIIADTSTPNELVNILSSNSVDLLILGYSLSTKENSNPISSLDGYALIKWLTKKYPDLKIIVISPYKHPSLMRTILEMGATGYISMDICEKTLERVIVSVLNNEVYVEKGMMKSLFQGGDRSGKDVSLKEMEVLRLLCKGLNLTSIANRMNLSIKTVSAHKLRAMSKLDVDSDCQLYCLLTETKLFNVSF</sequence>
<evidence type="ECO:0000259" key="5">
    <source>
        <dbReference type="PROSITE" id="PS50043"/>
    </source>
</evidence>
<dbReference type="InterPro" id="IPR001789">
    <property type="entry name" value="Sig_transdc_resp-reg_receiver"/>
</dbReference>
<evidence type="ECO:0000256" key="1">
    <source>
        <dbReference type="ARBA" id="ARBA00022553"/>
    </source>
</evidence>
<dbReference type="SMART" id="SM00421">
    <property type="entry name" value="HTH_LUXR"/>
    <property type="match status" value="1"/>
</dbReference>
<evidence type="ECO:0000259" key="6">
    <source>
        <dbReference type="PROSITE" id="PS50110"/>
    </source>
</evidence>
<dbReference type="EMBL" id="MRWE01000044">
    <property type="protein sequence ID" value="ORJ23705.1"/>
    <property type="molecule type" value="Genomic_DNA"/>
</dbReference>
<evidence type="ECO:0000256" key="3">
    <source>
        <dbReference type="ARBA" id="ARBA00023125"/>
    </source>
</evidence>
<evidence type="ECO:0000313" key="8">
    <source>
        <dbReference type="Proteomes" id="UP000192536"/>
    </source>
</evidence>
<protein>
    <submittedName>
        <fullName evidence="7">DNA-binding response regulator</fullName>
    </submittedName>
</protein>
<dbReference type="InterPro" id="IPR039420">
    <property type="entry name" value="WalR-like"/>
</dbReference>
<dbReference type="Proteomes" id="UP000192536">
    <property type="component" value="Unassembled WGS sequence"/>
</dbReference>
<keyword evidence="3 7" id="KW-0238">DNA-binding</keyword>
<feature type="domain" description="Response regulatory" evidence="6">
    <location>
        <begin position="4"/>
        <end position="140"/>
    </location>
</feature>
<keyword evidence="2" id="KW-0902">Two-component regulatory system</keyword>
<dbReference type="InterPro" id="IPR058245">
    <property type="entry name" value="NreC/VraR/RcsB-like_REC"/>
</dbReference>
<name>A0A1X0WAH2_9GAMM</name>
<dbReference type="InterPro" id="IPR011006">
    <property type="entry name" value="CheY-like_superfamily"/>
</dbReference>
<dbReference type="GeneID" id="93568135"/>
<dbReference type="InterPro" id="IPR000792">
    <property type="entry name" value="Tscrpt_reg_LuxR_C"/>
</dbReference>
<dbReference type="GO" id="GO:0006355">
    <property type="term" value="P:regulation of DNA-templated transcription"/>
    <property type="evidence" value="ECO:0007669"/>
    <property type="project" value="InterPro"/>
</dbReference>
<dbReference type="GO" id="GO:0003677">
    <property type="term" value="F:DNA binding"/>
    <property type="evidence" value="ECO:0007669"/>
    <property type="project" value="UniProtKB-KW"/>
</dbReference>
<dbReference type="CDD" id="cd17535">
    <property type="entry name" value="REC_NarL-like"/>
    <property type="match status" value="1"/>
</dbReference>
<comment type="caution">
    <text evidence="7">The sequence shown here is derived from an EMBL/GenBank/DDBJ whole genome shotgun (WGS) entry which is preliminary data.</text>
</comment>
<dbReference type="AlphaFoldDB" id="A0A1X0WAH2"/>
<dbReference type="STRING" id="1646377.BS640_19815"/>
<evidence type="ECO:0000256" key="4">
    <source>
        <dbReference type="PROSITE-ProRule" id="PRU00169"/>
    </source>
</evidence>
<dbReference type="PROSITE" id="PS50110">
    <property type="entry name" value="RESPONSE_REGULATORY"/>
    <property type="match status" value="1"/>
</dbReference>
<accession>A0A1X0WAH2</accession>
<dbReference type="Gene3D" id="3.40.50.2300">
    <property type="match status" value="1"/>
</dbReference>
<proteinExistence type="predicted"/>
<dbReference type="CDD" id="cd06170">
    <property type="entry name" value="LuxR_C_like"/>
    <property type="match status" value="1"/>
</dbReference>
<dbReference type="PANTHER" id="PTHR43214:SF17">
    <property type="entry name" value="TRANSCRIPTIONAL REGULATORY PROTEIN RCSB"/>
    <property type="match status" value="1"/>
</dbReference>
<dbReference type="SUPFAM" id="SSF52172">
    <property type="entry name" value="CheY-like"/>
    <property type="match status" value="1"/>
</dbReference>
<evidence type="ECO:0000256" key="2">
    <source>
        <dbReference type="ARBA" id="ARBA00023012"/>
    </source>
</evidence>
<dbReference type="GO" id="GO:0000160">
    <property type="term" value="P:phosphorelay signal transduction system"/>
    <property type="evidence" value="ECO:0007669"/>
    <property type="project" value="InterPro"/>
</dbReference>
<dbReference type="PRINTS" id="PR00038">
    <property type="entry name" value="HTHLUXR"/>
</dbReference>
<dbReference type="Pfam" id="PF00196">
    <property type="entry name" value="GerE"/>
    <property type="match status" value="1"/>
</dbReference>
<dbReference type="InterPro" id="IPR016032">
    <property type="entry name" value="Sig_transdc_resp-reg_C-effctor"/>
</dbReference>
<dbReference type="PANTHER" id="PTHR43214">
    <property type="entry name" value="TWO-COMPONENT RESPONSE REGULATOR"/>
    <property type="match status" value="1"/>
</dbReference>